<dbReference type="RefSeq" id="WP_303307695.1">
    <property type="nucleotide sequence ID" value="NZ_JAODOP010000004.1"/>
</dbReference>
<accession>A0ABU7XYD2</accession>
<dbReference type="Proteomes" id="UP001337305">
    <property type="component" value="Unassembled WGS sequence"/>
</dbReference>
<dbReference type="Gene3D" id="3.40.630.30">
    <property type="match status" value="1"/>
</dbReference>
<name>A0ABU7XYD2_9FLAO</name>
<comment type="caution">
    <text evidence="2">The sequence shown here is derived from an EMBL/GenBank/DDBJ whole genome shotgun (WGS) entry which is preliminary data.</text>
</comment>
<dbReference type="EMBL" id="JAODOP010000004">
    <property type="protein sequence ID" value="MEF3835409.1"/>
    <property type="molecule type" value="Genomic_DNA"/>
</dbReference>
<feature type="domain" description="BioF2-like acetyltransferase" evidence="1">
    <location>
        <begin position="102"/>
        <end position="250"/>
    </location>
</feature>
<dbReference type="InterPro" id="IPR038740">
    <property type="entry name" value="BioF2-like_GNAT_dom"/>
</dbReference>
<sequence length="395" mass="46970">MLKLININFYKDFSEKNRIPYFYENVYNKISLQDYFNKKKAKSSLHKKGVIAINFIPPYFDLKFRKSDKIHGFFKVFTHYGFLADFKGYSSFSEYFKSQVKAKRRKSLKSQLRKLETCFNLSHKVYLGKIDKSHYAFLLEELRILIKRRFIQRGGVHPFLNNWSFYKESAYSMLIDKKACLFVIYDGEKPIAISLNYLHQNIFVGAIDSYDIDYSKFSPGNIMILKKIEWSLLNNYKIFNMGYGDLKYKREWCNTVYKYESHILFKKNSSLSKLVAYLVSRLILLKINFKQKNKPIQDHFLNFLKKNKKILNINHHVSYMDYLDATNLITSKNTVKLDINKDENAFLRKHVYNFQYSNSENSKDIDVFMVVNDIESDSYIIKGKTNCCILNYTKD</sequence>
<reference evidence="2 3" key="1">
    <citation type="submission" date="2022-09" db="EMBL/GenBank/DDBJ databases">
        <title>Genome sequencing of Flavivirga sp. MEBiC05379.</title>
        <authorList>
            <person name="Oh H.-M."/>
            <person name="Kwon K.K."/>
            <person name="Park M.J."/>
            <person name="Yang S.-H."/>
        </authorList>
    </citation>
    <scope>NUCLEOTIDE SEQUENCE [LARGE SCALE GENOMIC DNA]</scope>
    <source>
        <strain evidence="2 3">MEBiC05379</strain>
    </source>
</reference>
<dbReference type="Pfam" id="PF13480">
    <property type="entry name" value="Acetyltransf_6"/>
    <property type="match status" value="1"/>
</dbReference>
<protein>
    <submittedName>
        <fullName evidence="2">GNAT family N-acetyltransferase</fullName>
    </submittedName>
</protein>
<dbReference type="InterPro" id="IPR016181">
    <property type="entry name" value="Acyl_CoA_acyltransferase"/>
</dbReference>
<evidence type="ECO:0000313" key="2">
    <source>
        <dbReference type="EMBL" id="MEF3835409.1"/>
    </source>
</evidence>
<evidence type="ECO:0000313" key="3">
    <source>
        <dbReference type="Proteomes" id="UP001337305"/>
    </source>
</evidence>
<gene>
    <name evidence="2" type="ORF">N1F79_19960</name>
</gene>
<evidence type="ECO:0000259" key="1">
    <source>
        <dbReference type="Pfam" id="PF13480"/>
    </source>
</evidence>
<proteinExistence type="predicted"/>
<dbReference type="SUPFAM" id="SSF55729">
    <property type="entry name" value="Acyl-CoA N-acyltransferases (Nat)"/>
    <property type="match status" value="1"/>
</dbReference>
<organism evidence="2 3">
    <name type="scientific">Flavivirga spongiicola</name>
    <dbReference type="NCBI Taxonomy" id="421621"/>
    <lineage>
        <taxon>Bacteria</taxon>
        <taxon>Pseudomonadati</taxon>
        <taxon>Bacteroidota</taxon>
        <taxon>Flavobacteriia</taxon>
        <taxon>Flavobacteriales</taxon>
        <taxon>Flavobacteriaceae</taxon>
        <taxon>Flavivirga</taxon>
    </lineage>
</organism>
<keyword evidence="3" id="KW-1185">Reference proteome</keyword>